<proteinExistence type="predicted"/>
<dbReference type="AlphaFoldDB" id="F2IE72"/>
<evidence type="ECO:0000256" key="1">
    <source>
        <dbReference type="SAM" id="SignalP"/>
    </source>
</evidence>
<evidence type="ECO:0000313" key="3">
    <source>
        <dbReference type="Proteomes" id="UP000007463"/>
    </source>
</evidence>
<dbReference type="Proteomes" id="UP000007463">
    <property type="component" value="Chromosome"/>
</dbReference>
<gene>
    <name evidence="2" type="ordered locus">Fluta_0382</name>
</gene>
<accession>F2IE72</accession>
<feature type="signal peptide" evidence="1">
    <location>
        <begin position="1"/>
        <end position="22"/>
    </location>
</feature>
<evidence type="ECO:0008006" key="4">
    <source>
        <dbReference type="Google" id="ProtNLM"/>
    </source>
</evidence>
<organism evidence="2 3">
    <name type="scientific">Fluviicola taffensis (strain DSM 16823 / NCIMB 13979 / RW262)</name>
    <dbReference type="NCBI Taxonomy" id="755732"/>
    <lineage>
        <taxon>Bacteria</taxon>
        <taxon>Pseudomonadati</taxon>
        <taxon>Bacteroidota</taxon>
        <taxon>Flavobacteriia</taxon>
        <taxon>Flavobacteriales</taxon>
        <taxon>Crocinitomicaceae</taxon>
        <taxon>Fluviicola</taxon>
    </lineage>
</organism>
<dbReference type="HOGENOM" id="CLU_1223246_0_0_10"/>
<dbReference type="OrthoDB" id="7342920at2"/>
<keyword evidence="3" id="KW-1185">Reference proteome</keyword>
<dbReference type="KEGG" id="fte:Fluta_0382"/>
<reference evidence="3" key="2">
    <citation type="submission" date="2011-02" db="EMBL/GenBank/DDBJ databases">
        <title>The complete genome of Fluviicola taffensis DSM 16823.</title>
        <authorList>
            <consortium name="US DOE Joint Genome Institute (JGI-PGF)"/>
            <person name="Lucas S."/>
            <person name="Copeland A."/>
            <person name="Lapidus A."/>
            <person name="Bruce D."/>
            <person name="Goodwin L."/>
            <person name="Pitluck S."/>
            <person name="Kyrpides N."/>
            <person name="Mavromatis K."/>
            <person name="Ivanova N."/>
            <person name="Mikhailova N."/>
            <person name="Pagani I."/>
            <person name="Chertkov O."/>
            <person name="Detter J.C."/>
            <person name="Han C."/>
            <person name="Tapia R."/>
            <person name="Land M."/>
            <person name="Hauser L."/>
            <person name="Markowitz V."/>
            <person name="Cheng J.-F."/>
            <person name="Hugenholtz P."/>
            <person name="Woyke T."/>
            <person name="Wu D."/>
            <person name="Tindall B."/>
            <person name="Pomrenke H.G."/>
            <person name="Brambilla E."/>
            <person name="Klenk H.-P."/>
            <person name="Eisen J.A."/>
        </authorList>
    </citation>
    <scope>NUCLEOTIDE SEQUENCE [LARGE SCALE GENOMIC DNA]</scope>
    <source>
        <strain evidence="3">DSM 16823 / RW262 / RW262</strain>
    </source>
</reference>
<name>F2IE72_FLUTR</name>
<dbReference type="RefSeq" id="WP_013685164.1">
    <property type="nucleotide sequence ID" value="NC_015321.1"/>
</dbReference>
<dbReference type="STRING" id="755732.Fluta_0382"/>
<evidence type="ECO:0000313" key="2">
    <source>
        <dbReference type="EMBL" id="AEA42390.1"/>
    </source>
</evidence>
<sequence length="226" mass="26953" precursor="true">MNYLNRLFLIVCIGFLSNGINAQSFQVPGGIDSLKNTMWMEYFVSYELKGRVEKQWIQSDYIVILHCDGSPFYEEIVKIPQTCIDFNAKKEKKMNPDTLSKLYNQCIRNYYLKNPHKSKIDTVYIDYGFKNEVNLLLLNPIEEDFFLVKNEIYNEDSTNYIVKEFYSIDELKNECFTGEIDEFRSKSVEIWENGKKEGSWRYYDKTGKLIRLIVYKKDQIIREENY</sequence>
<dbReference type="EMBL" id="CP002542">
    <property type="protein sequence ID" value="AEA42390.1"/>
    <property type="molecule type" value="Genomic_DNA"/>
</dbReference>
<protein>
    <recommendedName>
        <fullName evidence="4">MORN variant repeat-containing protein</fullName>
    </recommendedName>
</protein>
<keyword evidence="1" id="KW-0732">Signal</keyword>
<feature type="chain" id="PRO_5003279769" description="MORN variant repeat-containing protein" evidence="1">
    <location>
        <begin position="23"/>
        <end position="226"/>
    </location>
</feature>
<reference evidence="2 3" key="1">
    <citation type="journal article" date="2011" name="Stand. Genomic Sci.">
        <title>Complete genome sequence of the gliding freshwater bacterium Fluviicola taffensis type strain (RW262).</title>
        <authorList>
            <person name="Woyke T."/>
            <person name="Chertkov O."/>
            <person name="Lapidus A."/>
            <person name="Nolan M."/>
            <person name="Lucas S."/>
            <person name="Del Rio T.G."/>
            <person name="Tice H."/>
            <person name="Cheng J.F."/>
            <person name="Tapia R."/>
            <person name="Han C."/>
            <person name="Goodwin L."/>
            <person name="Pitluck S."/>
            <person name="Liolios K."/>
            <person name="Pagani I."/>
            <person name="Ivanova N."/>
            <person name="Huntemann M."/>
            <person name="Mavromatis K."/>
            <person name="Mikhailova N."/>
            <person name="Pati A."/>
            <person name="Chen A."/>
            <person name="Palaniappan K."/>
            <person name="Land M."/>
            <person name="Hauser L."/>
            <person name="Brambilla E.M."/>
            <person name="Rohde M."/>
            <person name="Mwirichia R."/>
            <person name="Sikorski J."/>
            <person name="Tindall B.J."/>
            <person name="Goker M."/>
            <person name="Bristow J."/>
            <person name="Eisen J.A."/>
            <person name="Markowitz V."/>
            <person name="Hugenholtz P."/>
            <person name="Klenk H.P."/>
            <person name="Kyrpides N.C."/>
        </authorList>
    </citation>
    <scope>NUCLEOTIDE SEQUENCE [LARGE SCALE GENOMIC DNA]</scope>
    <source>
        <strain evidence="3">DSM 16823 / RW262 / RW262</strain>
    </source>
</reference>